<sequence length="812" mass="88339">MASASEAAQSRYAAGTPTTTPSPNFAASTRAAASRSRTTPRRVVTNPTPRLASSVPSEYDASSPENASLAESKANKKVETLYSHPNVKIIAFSATARTAPRGSASQHSPKEVLTWSSHMERTIAVGAFKIYRAPGSVAFLNCGSALQPILPKSQCWCLDEEGSRFVLQIRRPQYWRIELPLDSSDDCHRAEILRDILSGILLFEKTVCPFERTFAVEILNTPEDCTAASAKRQFWQPSDTAFVSPLGPYDKSPSTADIYGNARPENSQQQQKYLYNKSPDSTLERPTTSHSESSLSGASEVESEYCLEESYLLTPKLKPAHLEVKPMVTNLEAKISAESRRQEWIRKQYVHSLQDDKNKGPAFLDDFDEFDDDTSDIGSVVSDLTHVRTMTSRSLYSRQRETTIFEAEDAAARPGRNISRDVRRSSNEIHEGSGMGGNSVLKKRLRRPGFQAPRSGNMPPHMSMSSSTSMAAAGDRAHSRPQSPLSMAPRTVPPLTMAPRPAHLKSARMASSSSSTSSTHSSVSTVSTSSSQATVTASPISPGAPETSPGHSSTEKESSRQNTPSTKNMASATETLPAVDCIKTTERKPSDFSAATGKNSEKKIALSIDTISPAAQENTKIQASTNRLAQSGEISPTIATPSSPLKRCMSPIPSSLHQRASHRTTTSISQRTALSPLPSIADLFSRPNTPPSKRNHNVYNLVHTGGHLRRIPWSIMAKTCDLILGPPRNLLRLMLHVAAKIVAGQWRGSVYGHGANGTQIPVHWDYSDDFETVPGQQASTIVDDIDENGDDYYARGRKLASGWLSSDEGDLD</sequence>
<feature type="compositionally biased region" description="Low complexity" evidence="6">
    <location>
        <begin position="22"/>
        <end position="50"/>
    </location>
</feature>
<evidence type="ECO:0000313" key="7">
    <source>
        <dbReference type="EMBL" id="PHH49579.1"/>
    </source>
</evidence>
<reference evidence="7 8" key="1">
    <citation type="journal article" date="2013" name="Fungal Biol.">
        <title>Analysis of microsatellite markers in the genome of the plant pathogen Ceratocystis fimbriata.</title>
        <authorList>
            <person name="Simpson M.C."/>
            <person name="Wilken P.M."/>
            <person name="Coetzee M.P."/>
            <person name="Wingfield M.J."/>
            <person name="Wingfield B.D."/>
        </authorList>
    </citation>
    <scope>NUCLEOTIDE SEQUENCE [LARGE SCALE GENOMIC DNA]</scope>
    <source>
        <strain evidence="7 8">CBS 114723</strain>
    </source>
</reference>
<feature type="region of interest" description="Disordered" evidence="6">
    <location>
        <begin position="1"/>
        <end position="71"/>
    </location>
</feature>
<dbReference type="Proteomes" id="UP000222788">
    <property type="component" value="Unassembled WGS sequence"/>
</dbReference>
<keyword evidence="5" id="KW-0472">Membrane</keyword>
<gene>
    <name evidence="7" type="ORF">CFIMG_006811RA</name>
</gene>
<dbReference type="GO" id="GO:0045033">
    <property type="term" value="P:peroxisome inheritance"/>
    <property type="evidence" value="ECO:0007669"/>
    <property type="project" value="InterPro"/>
</dbReference>
<reference evidence="7 8" key="2">
    <citation type="journal article" date="2013" name="IMA Fungus">
        <title>IMA Genome-F 1: Ceratocystis fimbriata: Draft nuclear genome sequence for the plant pathogen, Ceratocystis fimbriata.</title>
        <authorList>
            <person name="Wilken P.M."/>
            <person name="Steenkamp E.T."/>
            <person name="Wingfield M.J."/>
            <person name="de Beer Z.W."/>
            <person name="Wingfield B.D."/>
        </authorList>
    </citation>
    <scope>NUCLEOTIDE SEQUENCE [LARGE SCALE GENOMIC DNA]</scope>
    <source>
        <strain evidence="7 8">CBS 114723</strain>
    </source>
</reference>
<comment type="subcellular location">
    <subcellularLocation>
        <location evidence="2">Peroxisome membrane</location>
        <topology evidence="2">Peripheral membrane protein</topology>
    </subcellularLocation>
</comment>
<dbReference type="AlphaFoldDB" id="A0A2C5W3M7"/>
<feature type="compositionally biased region" description="Polar residues" evidence="6">
    <location>
        <begin position="264"/>
        <end position="288"/>
    </location>
</feature>
<dbReference type="OrthoDB" id="4097008at2759"/>
<dbReference type="Pfam" id="PF12634">
    <property type="entry name" value="Inp1"/>
    <property type="match status" value="1"/>
</dbReference>
<protein>
    <recommendedName>
        <fullName evidence="4">Inheritance of peroxisomes protein 1</fullName>
    </recommendedName>
</protein>
<dbReference type="InterPro" id="IPR024758">
    <property type="entry name" value="Inp1"/>
</dbReference>
<evidence type="ECO:0000256" key="4">
    <source>
        <dbReference type="ARBA" id="ARBA00021397"/>
    </source>
</evidence>
<feature type="region of interest" description="Disordered" evidence="6">
    <location>
        <begin position="245"/>
        <end position="299"/>
    </location>
</feature>
<proteinExistence type="inferred from homology"/>
<dbReference type="GO" id="GO:0005780">
    <property type="term" value="C:extrinsic component of intraperoxisomal membrane"/>
    <property type="evidence" value="ECO:0007669"/>
    <property type="project" value="InterPro"/>
</dbReference>
<feature type="compositionally biased region" description="Low complexity" evidence="6">
    <location>
        <begin position="289"/>
        <end position="299"/>
    </location>
</feature>
<accession>A0A2C5W3M7</accession>
<feature type="compositionally biased region" description="Basic and acidic residues" evidence="6">
    <location>
        <begin position="418"/>
        <end position="431"/>
    </location>
</feature>
<comment type="similarity">
    <text evidence="3">Belongs to the INP1 family.</text>
</comment>
<feature type="compositionally biased region" description="Polar residues" evidence="6">
    <location>
        <begin position="560"/>
        <end position="574"/>
    </location>
</feature>
<name>A0A2C5W3M7_9PEZI</name>
<feature type="compositionally biased region" description="Low complexity" evidence="6">
    <location>
        <begin position="510"/>
        <end position="538"/>
    </location>
</feature>
<organism evidence="7 8">
    <name type="scientific">Ceratocystis fimbriata CBS 114723</name>
    <dbReference type="NCBI Taxonomy" id="1035309"/>
    <lineage>
        <taxon>Eukaryota</taxon>
        <taxon>Fungi</taxon>
        <taxon>Dikarya</taxon>
        <taxon>Ascomycota</taxon>
        <taxon>Pezizomycotina</taxon>
        <taxon>Sordariomycetes</taxon>
        <taxon>Hypocreomycetidae</taxon>
        <taxon>Microascales</taxon>
        <taxon>Ceratocystidaceae</taxon>
        <taxon>Ceratocystis</taxon>
    </lineage>
</organism>
<evidence type="ECO:0000256" key="2">
    <source>
        <dbReference type="ARBA" id="ARBA00004421"/>
    </source>
</evidence>
<evidence type="ECO:0000313" key="8">
    <source>
        <dbReference type="Proteomes" id="UP000222788"/>
    </source>
</evidence>
<dbReference type="EMBL" id="APWK03000187">
    <property type="protein sequence ID" value="PHH49579.1"/>
    <property type="molecule type" value="Genomic_DNA"/>
</dbReference>
<dbReference type="STRING" id="1035309.A0A2C5W3M7"/>
<evidence type="ECO:0000256" key="6">
    <source>
        <dbReference type="SAM" id="MobiDB-lite"/>
    </source>
</evidence>
<evidence type="ECO:0000256" key="5">
    <source>
        <dbReference type="ARBA" id="ARBA00023136"/>
    </source>
</evidence>
<comment type="function">
    <text evidence="1">Required for peroxisome inheritance.</text>
</comment>
<comment type="caution">
    <text evidence="7">The sequence shown here is derived from an EMBL/GenBank/DDBJ whole genome shotgun (WGS) entry which is preliminary data.</text>
</comment>
<evidence type="ECO:0000256" key="3">
    <source>
        <dbReference type="ARBA" id="ARBA00010707"/>
    </source>
</evidence>
<keyword evidence="8" id="KW-1185">Reference proteome</keyword>
<feature type="compositionally biased region" description="Low complexity" evidence="6">
    <location>
        <begin position="462"/>
        <end position="473"/>
    </location>
</feature>
<evidence type="ECO:0000256" key="1">
    <source>
        <dbReference type="ARBA" id="ARBA00003594"/>
    </source>
</evidence>
<feature type="region of interest" description="Disordered" evidence="6">
    <location>
        <begin position="415"/>
        <end position="584"/>
    </location>
</feature>